<dbReference type="AlphaFoldDB" id="O65991"/>
<dbReference type="GO" id="GO:0005886">
    <property type="term" value="C:plasma membrane"/>
    <property type="evidence" value="ECO:0007669"/>
    <property type="project" value="TreeGrafter"/>
</dbReference>
<comment type="function">
    <text evidence="1">The phosphoenolpyruvate-dependent sugar phosphotransferase system (sugar PTS), a major carbohydrate active transport system, catalyzes the phosphorylation of incoming sugar substrates concomitantly with their translocation across the cell membrane. The enzyme II CmtAB PTS system is involved in D-mannitol transport.</text>
</comment>
<keyword evidence="8" id="KW-0418">Kinase</keyword>
<keyword evidence="3" id="KW-0813">Transport</keyword>
<evidence type="ECO:0000256" key="3">
    <source>
        <dbReference type="ARBA" id="ARBA00022448"/>
    </source>
</evidence>
<organism evidence="13">
    <name type="scientific">Clostridium acetobutylicum</name>
    <dbReference type="NCBI Taxonomy" id="1488"/>
    <lineage>
        <taxon>Bacteria</taxon>
        <taxon>Bacillati</taxon>
        <taxon>Bacillota</taxon>
        <taxon>Clostridia</taxon>
        <taxon>Eubacteriales</taxon>
        <taxon>Clostridiaceae</taxon>
        <taxon>Clostridium</taxon>
    </lineage>
</organism>
<evidence type="ECO:0000256" key="7">
    <source>
        <dbReference type="ARBA" id="ARBA00022683"/>
    </source>
</evidence>
<dbReference type="GO" id="GO:0090563">
    <property type="term" value="F:protein-phosphocysteine-sugar phosphotransferase activity"/>
    <property type="evidence" value="ECO:0007669"/>
    <property type="project" value="TreeGrafter"/>
</dbReference>
<keyword evidence="4" id="KW-0597">Phosphoprotein</keyword>
<keyword evidence="6" id="KW-0808">Transferase</keyword>
<evidence type="ECO:0000256" key="10">
    <source>
        <dbReference type="ARBA" id="ARBA00030956"/>
    </source>
</evidence>
<evidence type="ECO:0000256" key="11">
    <source>
        <dbReference type="ARBA" id="ARBA00030962"/>
    </source>
</evidence>
<proteinExistence type="predicted"/>
<evidence type="ECO:0000256" key="1">
    <source>
        <dbReference type="ARBA" id="ARBA00002434"/>
    </source>
</evidence>
<dbReference type="InterPro" id="IPR002178">
    <property type="entry name" value="PTS_EIIA_type-2_dom"/>
</dbReference>
<dbReference type="PANTHER" id="PTHR30181">
    <property type="entry name" value="MANNITOL PERMEASE IIC COMPONENT"/>
    <property type="match status" value="1"/>
</dbReference>
<reference evidence="13" key="1">
    <citation type="journal article" date="2001" name="Microbiology">
        <title>Molecular analysis of the mannitol operon of Clostridium acetobutylicum encoding a phosphotransferase system and a putative PTS-modulated regulator.</title>
        <authorList>
            <person name="Behrens S."/>
            <person name="Mitchell W.J."/>
            <person name="Bahl H."/>
        </authorList>
    </citation>
    <scope>NUCLEOTIDE SEQUENCE</scope>
    <source>
        <strain evidence="13">DSM 792</strain>
    </source>
</reference>
<dbReference type="Pfam" id="PF00359">
    <property type="entry name" value="PTS_EIIA_2"/>
    <property type="match status" value="1"/>
</dbReference>
<evidence type="ECO:0000256" key="6">
    <source>
        <dbReference type="ARBA" id="ARBA00022679"/>
    </source>
</evidence>
<dbReference type="Gene3D" id="3.40.930.10">
    <property type="entry name" value="Mannitol-specific EII, Chain A"/>
    <property type="match status" value="1"/>
</dbReference>
<evidence type="ECO:0000259" key="12">
    <source>
        <dbReference type="PROSITE" id="PS51094"/>
    </source>
</evidence>
<accession>O65991</accession>
<evidence type="ECO:0000256" key="2">
    <source>
        <dbReference type="ARBA" id="ARBA00014783"/>
    </source>
</evidence>
<dbReference type="EMBL" id="U53868">
    <property type="protein sequence ID" value="AAC12850.1"/>
    <property type="molecule type" value="Genomic_DNA"/>
</dbReference>
<dbReference type="InterPro" id="IPR050893">
    <property type="entry name" value="Sugar_PTS"/>
</dbReference>
<evidence type="ECO:0000256" key="9">
    <source>
        <dbReference type="ARBA" id="ARBA00029908"/>
    </source>
</evidence>
<dbReference type="PROSITE" id="PS00372">
    <property type="entry name" value="PTS_EIIA_TYPE_2_HIS"/>
    <property type="match status" value="1"/>
</dbReference>
<feature type="domain" description="PTS EIIA type-2" evidence="12">
    <location>
        <begin position="4"/>
        <end position="139"/>
    </location>
</feature>
<dbReference type="SUPFAM" id="SSF55804">
    <property type="entry name" value="Phoshotransferase/anion transport protein"/>
    <property type="match status" value="1"/>
</dbReference>
<evidence type="ECO:0000313" key="13">
    <source>
        <dbReference type="EMBL" id="AAC12850.1"/>
    </source>
</evidence>
<dbReference type="CDD" id="cd00211">
    <property type="entry name" value="PTS_IIA_fru"/>
    <property type="match status" value="1"/>
</dbReference>
<gene>
    <name evidence="13" type="primary">mtlF</name>
</gene>
<dbReference type="GO" id="GO:0016301">
    <property type="term" value="F:kinase activity"/>
    <property type="evidence" value="ECO:0007669"/>
    <property type="project" value="UniProtKB-KW"/>
</dbReference>
<evidence type="ECO:0000256" key="8">
    <source>
        <dbReference type="ARBA" id="ARBA00022777"/>
    </source>
</evidence>
<keyword evidence="5" id="KW-0762">Sugar transport</keyword>
<name>O65991_CLOAT</name>
<protein>
    <recommendedName>
        <fullName evidence="2">Mannitol-specific phosphotransferase enzyme IIA component</fullName>
    </recommendedName>
    <alternativeName>
        <fullName evidence="10">EIIA</fullName>
    </alternativeName>
    <alternativeName>
        <fullName evidence="11">EIII</fullName>
    </alternativeName>
    <alternativeName>
        <fullName evidence="9">PTS system mannitol-specific EIIA component</fullName>
    </alternativeName>
</protein>
<sequence>MNRQILSGDNILLELKSESKDAAIERAGKLLVSRGYVKENYINGMKAREEEVTTYMGNGVAIPHGMNEYKKDIMDSGIVIAQYPEGVDFGEGNIAYIVIGIAGRGEEHMQILSQIALRFNMKKMLKDLEMLKIKRKLLR</sequence>
<keyword evidence="7" id="KW-0598">Phosphotransferase system</keyword>
<dbReference type="PANTHER" id="PTHR30181:SF2">
    <property type="entry name" value="PTS SYSTEM MANNITOL-SPECIFIC EIICBA COMPONENT"/>
    <property type="match status" value="1"/>
</dbReference>
<dbReference type="GO" id="GO:0009401">
    <property type="term" value="P:phosphoenolpyruvate-dependent sugar phosphotransferase system"/>
    <property type="evidence" value="ECO:0007669"/>
    <property type="project" value="UniProtKB-KW"/>
</dbReference>
<evidence type="ECO:0000256" key="4">
    <source>
        <dbReference type="ARBA" id="ARBA00022553"/>
    </source>
</evidence>
<evidence type="ECO:0000256" key="5">
    <source>
        <dbReference type="ARBA" id="ARBA00022597"/>
    </source>
</evidence>
<dbReference type="InterPro" id="IPR016152">
    <property type="entry name" value="PTrfase/Anion_transptr"/>
</dbReference>
<dbReference type="PROSITE" id="PS51094">
    <property type="entry name" value="PTS_EIIA_TYPE_2"/>
    <property type="match status" value="1"/>
</dbReference>